<organism evidence="2">
    <name type="scientific">uncultured Caudovirales phage</name>
    <dbReference type="NCBI Taxonomy" id="2100421"/>
    <lineage>
        <taxon>Viruses</taxon>
        <taxon>Duplodnaviria</taxon>
        <taxon>Heunggongvirae</taxon>
        <taxon>Uroviricota</taxon>
        <taxon>Caudoviricetes</taxon>
        <taxon>Peduoviridae</taxon>
        <taxon>Maltschvirus</taxon>
        <taxon>Maltschvirus maltsch</taxon>
    </lineage>
</organism>
<dbReference type="EMBL" id="LR797300">
    <property type="protein sequence ID" value="CAB4200083.1"/>
    <property type="molecule type" value="Genomic_DNA"/>
</dbReference>
<protein>
    <submittedName>
        <fullName evidence="2">PD-(D/E)XK nuclease superfamily</fullName>
    </submittedName>
</protein>
<dbReference type="InterPro" id="IPR038726">
    <property type="entry name" value="PDDEXK_AddAB-type"/>
</dbReference>
<gene>
    <name evidence="2" type="ORF">UFOVP1339_25</name>
</gene>
<reference evidence="2" key="1">
    <citation type="submission" date="2020-05" db="EMBL/GenBank/DDBJ databases">
        <authorList>
            <person name="Chiriac C."/>
            <person name="Salcher M."/>
            <person name="Ghai R."/>
            <person name="Kavagutti S V."/>
        </authorList>
    </citation>
    <scope>NUCLEOTIDE SEQUENCE</scope>
</reference>
<sequence length="273" mass="30666">MSGEDSDENDAPLQQMPEMLNPFERFGIKHLSASSLNSFREQPAVWVVQYLMKMRGEAGPAAWRGQAVEAGLDLLLFQPNTTMEQAIAASQKKWDELAMGDASDKAIKEYDDIPGYLEQAQLAIKSLPPIMTRQSKISILLDGIEIPVIGYTDYMFADFGIDLKTTNRMPTEARQSHVDQMAIYMKAKKKPFKLLYVTPKKWSLKEVSADMAAASMKRVTMGAHSIRHLLAKSLDPSDALNFYSPDFTSFYWSPPLIEAAQKVYDEHQKGFAS</sequence>
<name>A0A6J5RRV2_9CAUD</name>
<dbReference type="InterPro" id="IPR011604">
    <property type="entry name" value="PDDEXK-like_dom_sf"/>
</dbReference>
<dbReference type="Gene3D" id="3.90.320.10">
    <property type="match status" value="1"/>
</dbReference>
<dbReference type="Pfam" id="PF12705">
    <property type="entry name" value="PDDEXK_1"/>
    <property type="match status" value="1"/>
</dbReference>
<evidence type="ECO:0000313" key="2">
    <source>
        <dbReference type="EMBL" id="CAB4200083.1"/>
    </source>
</evidence>
<proteinExistence type="predicted"/>
<evidence type="ECO:0000259" key="1">
    <source>
        <dbReference type="Pfam" id="PF12705"/>
    </source>
</evidence>
<accession>A0A6J5RRV2</accession>
<feature type="domain" description="PD-(D/E)XK endonuclease-like" evidence="1">
    <location>
        <begin position="30"/>
        <end position="196"/>
    </location>
</feature>